<keyword evidence="7 12" id="KW-1133">Transmembrane helix</keyword>
<dbReference type="STRING" id="461836.A0A0L0DGQ5"/>
<dbReference type="EMBL" id="GL349466">
    <property type="protein sequence ID" value="KNC51375.1"/>
    <property type="molecule type" value="Genomic_DNA"/>
</dbReference>
<name>A0A0L0DGQ5_THETB</name>
<evidence type="ECO:0000256" key="12">
    <source>
        <dbReference type="SAM" id="Phobius"/>
    </source>
</evidence>
<keyword evidence="14" id="KW-1185">Reference proteome</keyword>
<dbReference type="SUPFAM" id="SSF103506">
    <property type="entry name" value="Mitochondrial carrier"/>
    <property type="match status" value="1"/>
</dbReference>
<protein>
    <submittedName>
        <fullName evidence="13">Solute carrier family 25 member 40</fullName>
    </submittedName>
</protein>
<evidence type="ECO:0000256" key="1">
    <source>
        <dbReference type="ARBA" id="ARBA00004448"/>
    </source>
</evidence>
<dbReference type="Gene3D" id="1.50.40.10">
    <property type="entry name" value="Mitochondrial carrier domain"/>
    <property type="match status" value="2"/>
</dbReference>
<evidence type="ECO:0000256" key="3">
    <source>
        <dbReference type="ARBA" id="ARBA00022448"/>
    </source>
</evidence>
<dbReference type="InterPro" id="IPR018108">
    <property type="entry name" value="MCP_transmembrane"/>
</dbReference>
<dbReference type="OrthoDB" id="1747031at2759"/>
<dbReference type="InterPro" id="IPR002067">
    <property type="entry name" value="MCP"/>
</dbReference>
<dbReference type="PANTHER" id="PTHR45760">
    <property type="entry name" value="FI19922P1-RELATED"/>
    <property type="match status" value="1"/>
</dbReference>
<evidence type="ECO:0000256" key="10">
    <source>
        <dbReference type="PROSITE-ProRule" id="PRU00282"/>
    </source>
</evidence>
<comment type="similarity">
    <text evidence="2 11">Belongs to the mitochondrial carrier (TC 2.A.29) family.</text>
</comment>
<dbReference type="InterPro" id="IPR023395">
    <property type="entry name" value="MCP_dom_sf"/>
</dbReference>
<reference evidence="13 14" key="1">
    <citation type="submission" date="2010-05" db="EMBL/GenBank/DDBJ databases">
        <title>The Genome Sequence of Thecamonas trahens ATCC 50062.</title>
        <authorList>
            <consortium name="The Broad Institute Genome Sequencing Platform"/>
            <person name="Russ C."/>
            <person name="Cuomo C."/>
            <person name="Shea T."/>
            <person name="Young S.K."/>
            <person name="Zeng Q."/>
            <person name="Koehrsen M."/>
            <person name="Haas B."/>
            <person name="Borodovsky M."/>
            <person name="Guigo R."/>
            <person name="Alvarado L."/>
            <person name="Berlin A."/>
            <person name="Bochicchio J."/>
            <person name="Borenstein D."/>
            <person name="Chapman S."/>
            <person name="Chen Z."/>
            <person name="Freedman E."/>
            <person name="Gellesch M."/>
            <person name="Goldberg J."/>
            <person name="Griggs A."/>
            <person name="Gujja S."/>
            <person name="Heilman E."/>
            <person name="Heiman D."/>
            <person name="Hepburn T."/>
            <person name="Howarth C."/>
            <person name="Jen D."/>
            <person name="Larson L."/>
            <person name="Mehta T."/>
            <person name="Park D."/>
            <person name="Pearson M."/>
            <person name="Roberts A."/>
            <person name="Saif S."/>
            <person name="Shenoy N."/>
            <person name="Sisk P."/>
            <person name="Stolte C."/>
            <person name="Sykes S."/>
            <person name="Thomson T."/>
            <person name="Walk T."/>
            <person name="White J."/>
            <person name="Yandava C."/>
            <person name="Burger G."/>
            <person name="Gray M.W."/>
            <person name="Holland P.W.H."/>
            <person name="King N."/>
            <person name="Lang F.B.F."/>
            <person name="Roger A.J."/>
            <person name="Ruiz-Trillo I."/>
            <person name="Lander E."/>
            <person name="Nusbaum C."/>
        </authorList>
    </citation>
    <scope>NUCLEOTIDE SEQUENCE [LARGE SCALE GENOMIC DNA]</scope>
    <source>
        <strain evidence="13 14">ATCC 50062</strain>
    </source>
</reference>
<dbReference type="GO" id="GO:0005743">
    <property type="term" value="C:mitochondrial inner membrane"/>
    <property type="evidence" value="ECO:0007669"/>
    <property type="project" value="UniProtKB-SubCell"/>
</dbReference>
<gene>
    <name evidence="13" type="ORF">AMSG_07393</name>
</gene>
<evidence type="ECO:0000256" key="11">
    <source>
        <dbReference type="RuleBase" id="RU000488"/>
    </source>
</evidence>
<dbReference type="Pfam" id="PF00153">
    <property type="entry name" value="Mito_carr"/>
    <property type="match status" value="4"/>
</dbReference>
<feature type="repeat" description="Solcar" evidence="10">
    <location>
        <begin position="181"/>
        <end position="271"/>
    </location>
</feature>
<evidence type="ECO:0000256" key="5">
    <source>
        <dbReference type="ARBA" id="ARBA00022737"/>
    </source>
</evidence>
<dbReference type="PRINTS" id="PR00926">
    <property type="entry name" value="MITOCARRIER"/>
</dbReference>
<feature type="transmembrane region" description="Helical" evidence="12">
    <location>
        <begin position="146"/>
        <end position="167"/>
    </location>
</feature>
<dbReference type="PROSITE" id="PS50920">
    <property type="entry name" value="SOLCAR"/>
    <property type="match status" value="3"/>
</dbReference>
<comment type="subcellular location">
    <subcellularLocation>
        <location evidence="1">Mitochondrion inner membrane</location>
        <topology evidence="1">Multi-pass membrane protein</topology>
    </subcellularLocation>
</comment>
<keyword evidence="3 11" id="KW-0813">Transport</keyword>
<evidence type="ECO:0000256" key="4">
    <source>
        <dbReference type="ARBA" id="ARBA00022692"/>
    </source>
</evidence>
<keyword evidence="8" id="KW-0496">Mitochondrion</keyword>
<proteinExistence type="inferred from homology"/>
<dbReference type="PANTHER" id="PTHR45760:SF2">
    <property type="entry name" value="FI19922P1-RELATED"/>
    <property type="match status" value="1"/>
</dbReference>
<dbReference type="GO" id="GO:1990542">
    <property type="term" value="P:mitochondrial transmembrane transport"/>
    <property type="evidence" value="ECO:0007669"/>
    <property type="project" value="InterPro"/>
</dbReference>
<dbReference type="InterPro" id="IPR045315">
    <property type="entry name" value="Mtm1-like"/>
</dbReference>
<keyword evidence="5" id="KW-0677">Repeat</keyword>
<dbReference type="RefSeq" id="XP_013756293.1">
    <property type="nucleotide sequence ID" value="XM_013900839.1"/>
</dbReference>
<evidence type="ECO:0000256" key="9">
    <source>
        <dbReference type="ARBA" id="ARBA00023136"/>
    </source>
</evidence>
<keyword evidence="6" id="KW-0999">Mitochondrion inner membrane</keyword>
<feature type="repeat" description="Solcar" evidence="10">
    <location>
        <begin position="291"/>
        <end position="386"/>
    </location>
</feature>
<organism evidence="13 14">
    <name type="scientific">Thecamonas trahens ATCC 50062</name>
    <dbReference type="NCBI Taxonomy" id="461836"/>
    <lineage>
        <taxon>Eukaryota</taxon>
        <taxon>Apusozoa</taxon>
        <taxon>Apusomonadida</taxon>
        <taxon>Apusomonadidae</taxon>
        <taxon>Thecamonas</taxon>
    </lineage>
</organism>
<dbReference type="AlphaFoldDB" id="A0A0L0DGQ5"/>
<evidence type="ECO:0000256" key="8">
    <source>
        <dbReference type="ARBA" id="ARBA00023128"/>
    </source>
</evidence>
<dbReference type="Proteomes" id="UP000054408">
    <property type="component" value="Unassembled WGS sequence"/>
</dbReference>
<keyword evidence="9 10" id="KW-0472">Membrane</keyword>
<dbReference type="eggNOG" id="KOG0761">
    <property type="taxonomic scope" value="Eukaryota"/>
</dbReference>
<accession>A0A0L0DGQ5</accession>
<evidence type="ECO:0000313" key="14">
    <source>
        <dbReference type="Proteomes" id="UP000054408"/>
    </source>
</evidence>
<evidence type="ECO:0000256" key="2">
    <source>
        <dbReference type="ARBA" id="ARBA00006375"/>
    </source>
</evidence>
<sequence length="400" mass="42863">MESMRRMVGERVMAVCGGEAAVAVAEAAAEEGQRRDQVGTNEALLPWQRMAASCTGAVLTSLMMTPLDVAKVRLQAQSPTPTICVGSTPASCSGCSHYTYNNGLMEFVRPKTASRHVFSPVGTTPYLTGTIDALTKIVRYEGMRSLYNGLAPTLVLSVPATMLYFSLYDEMRLRLELGPEFAPYAPLVAGGVARTIAVTSIAPLELIRTQMQASSNGKGQRAVPKGILPALRANVAEAGMLSLWRGLAPSLYRDVPFSAVYWFGYERIRAKMLVLLAPGEELTVATAPPATLFTAAFAAGSVAGMLAAAVTHPFDVAKTRRQIEMYMPDSDARRASKVAQSTFQLLADMVAKESVASLYTGILPRLAKIAPACAIMISSYELGKHFFAVTTGYDDAIVVE</sequence>
<evidence type="ECO:0000256" key="7">
    <source>
        <dbReference type="ARBA" id="ARBA00022989"/>
    </source>
</evidence>
<feature type="repeat" description="Solcar" evidence="10">
    <location>
        <begin position="44"/>
        <end position="174"/>
    </location>
</feature>
<evidence type="ECO:0000256" key="6">
    <source>
        <dbReference type="ARBA" id="ARBA00022792"/>
    </source>
</evidence>
<keyword evidence="4 10" id="KW-0812">Transmembrane</keyword>
<evidence type="ECO:0000313" key="13">
    <source>
        <dbReference type="EMBL" id="KNC51375.1"/>
    </source>
</evidence>
<dbReference type="GeneID" id="25566320"/>
<dbReference type="OMA" id="FVSPIEM"/>